<reference evidence="2 3" key="1">
    <citation type="submission" date="2024-11" db="EMBL/GenBank/DDBJ databases">
        <title>A near-complete genome assembly of Cinchona calisaya.</title>
        <authorList>
            <person name="Lian D.C."/>
            <person name="Zhao X.W."/>
            <person name="Wei L."/>
        </authorList>
    </citation>
    <scope>NUCLEOTIDE SEQUENCE [LARGE SCALE GENOMIC DNA]</scope>
    <source>
        <tissue evidence="2">Nenye</tissue>
    </source>
</reference>
<dbReference type="EMBL" id="JBJUIK010000008">
    <property type="protein sequence ID" value="KAL3520235.1"/>
    <property type="molecule type" value="Genomic_DNA"/>
</dbReference>
<keyword evidence="3" id="KW-1185">Reference proteome</keyword>
<accession>A0ABD2ZLB4</accession>
<evidence type="ECO:0000313" key="2">
    <source>
        <dbReference type="EMBL" id="KAL3520235.1"/>
    </source>
</evidence>
<feature type="compositionally biased region" description="Basic and acidic residues" evidence="1">
    <location>
        <begin position="44"/>
        <end position="78"/>
    </location>
</feature>
<dbReference type="AlphaFoldDB" id="A0ABD2ZLB4"/>
<feature type="region of interest" description="Disordered" evidence="1">
    <location>
        <begin position="38"/>
        <end position="78"/>
    </location>
</feature>
<proteinExistence type="predicted"/>
<organism evidence="2 3">
    <name type="scientific">Cinchona calisaya</name>
    <dbReference type="NCBI Taxonomy" id="153742"/>
    <lineage>
        <taxon>Eukaryota</taxon>
        <taxon>Viridiplantae</taxon>
        <taxon>Streptophyta</taxon>
        <taxon>Embryophyta</taxon>
        <taxon>Tracheophyta</taxon>
        <taxon>Spermatophyta</taxon>
        <taxon>Magnoliopsida</taxon>
        <taxon>eudicotyledons</taxon>
        <taxon>Gunneridae</taxon>
        <taxon>Pentapetalae</taxon>
        <taxon>asterids</taxon>
        <taxon>lamiids</taxon>
        <taxon>Gentianales</taxon>
        <taxon>Rubiaceae</taxon>
        <taxon>Cinchonoideae</taxon>
        <taxon>Cinchoneae</taxon>
        <taxon>Cinchona</taxon>
    </lineage>
</organism>
<protein>
    <submittedName>
        <fullName evidence="2">Uncharacterized protein</fullName>
    </submittedName>
</protein>
<dbReference type="Proteomes" id="UP001630127">
    <property type="component" value="Unassembled WGS sequence"/>
</dbReference>
<comment type="caution">
    <text evidence="2">The sequence shown here is derived from an EMBL/GenBank/DDBJ whole genome shotgun (WGS) entry which is preliminary data.</text>
</comment>
<gene>
    <name evidence="2" type="ORF">ACH5RR_018384</name>
</gene>
<evidence type="ECO:0000256" key="1">
    <source>
        <dbReference type="SAM" id="MobiDB-lite"/>
    </source>
</evidence>
<evidence type="ECO:0000313" key="3">
    <source>
        <dbReference type="Proteomes" id="UP001630127"/>
    </source>
</evidence>
<name>A0ABD2ZLB4_9GENT</name>
<sequence length="348" mass="40008">MYLIDALKVFDRTQGKRNQILRKNFRYKEIVKESETKAVTSKSYESESRSEADEKKENRTWNSHMEGHNGLRNSSDDRSFEKQKAQSWWVIKSFYAREESMAFSISSRVEKLRDREGIRCLPEPRGFRLERLTARVEDLAGSLASMPFPSWDRPISIEDVPPNRARLTNSSKERSIWHRKQALERLSPYDRFFFHMVCLTDESANSDALSNPVLLLKNICRSELSCLGSGKSVYQINISTTVFCVVTAVASGISNLALSWSSPTPLLSDDNQKYLASEGTPYGHSHGFEIVLGTRPRSASRLAKKLLFQSFRFLCLLRSKVRRKSRLRPYLSVLFLFRLEGLLSISKE</sequence>